<gene>
    <name evidence="1" type="ORF">J8F10_16785</name>
</gene>
<sequence>MRFYFQARPCVLPVWLHGRLQVVRWGNRDRSDRVLPDRMDVRRVGRGRDVGTDGGPGFTIERFQVFGNGWLSARRAIYSQLGAIE</sequence>
<organism evidence="1 2">
    <name type="scientific">Gemmata palustris</name>
    <dbReference type="NCBI Taxonomy" id="2822762"/>
    <lineage>
        <taxon>Bacteria</taxon>
        <taxon>Pseudomonadati</taxon>
        <taxon>Planctomycetota</taxon>
        <taxon>Planctomycetia</taxon>
        <taxon>Gemmatales</taxon>
        <taxon>Gemmataceae</taxon>
        <taxon>Gemmata</taxon>
    </lineage>
</organism>
<keyword evidence="2" id="KW-1185">Reference proteome</keyword>
<dbReference type="EMBL" id="JAGKQQ010000001">
    <property type="protein sequence ID" value="MBP3956929.1"/>
    <property type="molecule type" value="Genomic_DNA"/>
</dbReference>
<reference evidence="1 2" key="1">
    <citation type="submission" date="2021-04" db="EMBL/GenBank/DDBJ databases">
        <authorList>
            <person name="Ivanova A."/>
        </authorList>
    </citation>
    <scope>NUCLEOTIDE SEQUENCE [LARGE SCALE GENOMIC DNA]</scope>
    <source>
        <strain evidence="1 2">G18</strain>
    </source>
</reference>
<accession>A0ABS5BTB4</accession>
<name>A0ABS5BTB4_9BACT</name>
<protein>
    <submittedName>
        <fullName evidence="1">Uncharacterized protein</fullName>
    </submittedName>
</protein>
<dbReference type="RefSeq" id="WP_210655513.1">
    <property type="nucleotide sequence ID" value="NZ_JAGKQQ010000001.1"/>
</dbReference>
<evidence type="ECO:0000313" key="1">
    <source>
        <dbReference type="EMBL" id="MBP3956929.1"/>
    </source>
</evidence>
<evidence type="ECO:0000313" key="2">
    <source>
        <dbReference type="Proteomes" id="UP000676565"/>
    </source>
</evidence>
<comment type="caution">
    <text evidence="1">The sequence shown here is derived from an EMBL/GenBank/DDBJ whole genome shotgun (WGS) entry which is preliminary data.</text>
</comment>
<proteinExistence type="predicted"/>
<dbReference type="Proteomes" id="UP000676565">
    <property type="component" value="Unassembled WGS sequence"/>
</dbReference>